<feature type="region of interest" description="Disordered" evidence="1">
    <location>
        <begin position="55"/>
        <end position="78"/>
    </location>
</feature>
<reference evidence="2 3" key="1">
    <citation type="submission" date="2023-01" db="EMBL/GenBank/DDBJ databases">
        <title>Analysis of 21 Apiospora genomes using comparative genomics revels a genus with tremendous synthesis potential of carbohydrate active enzymes and secondary metabolites.</title>
        <authorList>
            <person name="Sorensen T."/>
        </authorList>
    </citation>
    <scope>NUCLEOTIDE SEQUENCE [LARGE SCALE GENOMIC DNA]</scope>
    <source>
        <strain evidence="2 3">CBS 24483</strain>
    </source>
</reference>
<organism evidence="2 3">
    <name type="scientific">Apiospora aurea</name>
    <dbReference type="NCBI Taxonomy" id="335848"/>
    <lineage>
        <taxon>Eukaryota</taxon>
        <taxon>Fungi</taxon>
        <taxon>Dikarya</taxon>
        <taxon>Ascomycota</taxon>
        <taxon>Pezizomycotina</taxon>
        <taxon>Sordariomycetes</taxon>
        <taxon>Xylariomycetidae</taxon>
        <taxon>Amphisphaeriales</taxon>
        <taxon>Apiosporaceae</taxon>
        <taxon>Apiospora</taxon>
    </lineage>
</organism>
<evidence type="ECO:0000256" key="1">
    <source>
        <dbReference type="SAM" id="MobiDB-lite"/>
    </source>
</evidence>
<accession>A0ABR1QDF5</accession>
<dbReference type="Proteomes" id="UP001391051">
    <property type="component" value="Unassembled WGS sequence"/>
</dbReference>
<protein>
    <submittedName>
        <fullName evidence="2">Uncharacterized protein</fullName>
    </submittedName>
</protein>
<evidence type="ECO:0000313" key="3">
    <source>
        <dbReference type="Proteomes" id="UP001391051"/>
    </source>
</evidence>
<dbReference type="GeneID" id="92077027"/>
<evidence type="ECO:0000313" key="2">
    <source>
        <dbReference type="EMBL" id="KAK7952015.1"/>
    </source>
</evidence>
<proteinExistence type="predicted"/>
<gene>
    <name evidence="2" type="ORF">PG986_007743</name>
</gene>
<keyword evidence="3" id="KW-1185">Reference proteome</keyword>
<dbReference type="RefSeq" id="XP_066700077.1">
    <property type="nucleotide sequence ID" value="XM_066843965.1"/>
</dbReference>
<name>A0ABR1QDF5_9PEZI</name>
<comment type="caution">
    <text evidence="2">The sequence shown here is derived from an EMBL/GenBank/DDBJ whole genome shotgun (WGS) entry which is preliminary data.</text>
</comment>
<dbReference type="EMBL" id="JAQQWE010000005">
    <property type="protein sequence ID" value="KAK7952015.1"/>
    <property type="molecule type" value="Genomic_DNA"/>
</dbReference>
<sequence length="78" mass="8278">MRGQPPAAGARTSATTRLTILTQKIGVFFVRCANENQKRQTGDFFSRGGFPFRHGGTGSAAGAPDGPWPELIGSRDVT</sequence>